<accession>A0A0F8ZRN9</accession>
<comment type="caution">
    <text evidence="1">The sequence shown here is derived from an EMBL/GenBank/DDBJ whole genome shotgun (WGS) entry which is preliminary data.</text>
</comment>
<dbReference type="AlphaFoldDB" id="A0A0F8ZRN9"/>
<gene>
    <name evidence="1" type="ORF">LCGC14_3002580</name>
</gene>
<organism evidence="1">
    <name type="scientific">marine sediment metagenome</name>
    <dbReference type="NCBI Taxonomy" id="412755"/>
    <lineage>
        <taxon>unclassified sequences</taxon>
        <taxon>metagenomes</taxon>
        <taxon>ecological metagenomes</taxon>
    </lineage>
</organism>
<evidence type="ECO:0000313" key="1">
    <source>
        <dbReference type="EMBL" id="KKK62611.1"/>
    </source>
</evidence>
<sequence>MLLKDKESGKVPWQGVLASVQPRIRLLRSFDQRSHSYLGYMLRVDGVIDGQELEFLVGIGKGAQAKHEFRVGDVVSGQCLPVQDSRTEAVEFYKVSKLKLLGRTEEEQGQGQCKVPPWLGVLPELAVYRQRGHRRLDVRTYEAKCSGCIWGCRMAVEMVIDQWKPGKKKYRYETFCYGP</sequence>
<dbReference type="EMBL" id="LAZR01061911">
    <property type="protein sequence ID" value="KKK62611.1"/>
    <property type="molecule type" value="Genomic_DNA"/>
</dbReference>
<reference evidence="1" key="1">
    <citation type="journal article" date="2015" name="Nature">
        <title>Complex archaea that bridge the gap between prokaryotes and eukaryotes.</title>
        <authorList>
            <person name="Spang A."/>
            <person name="Saw J.H."/>
            <person name="Jorgensen S.L."/>
            <person name="Zaremba-Niedzwiedzka K."/>
            <person name="Martijn J."/>
            <person name="Lind A.E."/>
            <person name="van Eijk R."/>
            <person name="Schleper C."/>
            <person name="Guy L."/>
            <person name="Ettema T.J."/>
        </authorList>
    </citation>
    <scope>NUCLEOTIDE SEQUENCE</scope>
</reference>
<protein>
    <submittedName>
        <fullName evidence="1">Uncharacterized protein</fullName>
    </submittedName>
</protein>
<name>A0A0F8ZRN9_9ZZZZ</name>
<feature type="non-terminal residue" evidence="1">
    <location>
        <position position="179"/>
    </location>
</feature>
<proteinExistence type="predicted"/>